<accession>A0A8B8CFB3</accession>
<name>A0A8B8CFB3_CRAVI</name>
<keyword evidence="3" id="KW-1185">Reference proteome</keyword>
<dbReference type="GO" id="GO:0106140">
    <property type="term" value="F:P-TEFb complex binding"/>
    <property type="evidence" value="ECO:0007669"/>
    <property type="project" value="TreeGrafter"/>
</dbReference>
<dbReference type="KEGG" id="cvn:111118618"/>
<dbReference type="InterPro" id="IPR011990">
    <property type="entry name" value="TPR-like_helical_dom_sf"/>
</dbReference>
<gene>
    <name evidence="4" type="primary">LOC111118618</name>
</gene>
<dbReference type="GO" id="GO:0005737">
    <property type="term" value="C:cytoplasm"/>
    <property type="evidence" value="ECO:0007669"/>
    <property type="project" value="TreeGrafter"/>
</dbReference>
<dbReference type="SMART" id="SM00558">
    <property type="entry name" value="JmjC"/>
    <property type="match status" value="1"/>
</dbReference>
<dbReference type="PANTHER" id="PTHR12480:SF22">
    <property type="entry name" value="JMJC DOMAIN-CONTAINING PROTEIN"/>
    <property type="match status" value="1"/>
</dbReference>
<evidence type="ECO:0000256" key="1">
    <source>
        <dbReference type="SAM" id="MobiDB-lite"/>
    </source>
</evidence>
<dbReference type="AlphaFoldDB" id="A0A8B8CFB3"/>
<dbReference type="InterPro" id="IPR003347">
    <property type="entry name" value="JmjC_dom"/>
</dbReference>
<dbReference type="PANTHER" id="PTHR12480">
    <property type="entry name" value="ARGININE DEMETHYLASE AND LYSYL-HYDROXYLASE JMJD"/>
    <property type="match status" value="1"/>
</dbReference>
<feature type="domain" description="JmjC" evidence="2">
    <location>
        <begin position="315"/>
        <end position="467"/>
    </location>
</feature>
<dbReference type="GeneID" id="111118618"/>
<organism evidence="3 4">
    <name type="scientific">Crassostrea virginica</name>
    <name type="common">Eastern oyster</name>
    <dbReference type="NCBI Taxonomy" id="6565"/>
    <lineage>
        <taxon>Eukaryota</taxon>
        <taxon>Metazoa</taxon>
        <taxon>Spiralia</taxon>
        <taxon>Lophotrochozoa</taxon>
        <taxon>Mollusca</taxon>
        <taxon>Bivalvia</taxon>
        <taxon>Autobranchia</taxon>
        <taxon>Pteriomorphia</taxon>
        <taxon>Ostreida</taxon>
        <taxon>Ostreoidea</taxon>
        <taxon>Ostreidae</taxon>
        <taxon>Crassostrea</taxon>
    </lineage>
</organism>
<dbReference type="Gene3D" id="2.60.120.650">
    <property type="entry name" value="Cupin"/>
    <property type="match status" value="1"/>
</dbReference>
<proteinExistence type="predicted"/>
<evidence type="ECO:0000259" key="2">
    <source>
        <dbReference type="PROSITE" id="PS51184"/>
    </source>
</evidence>
<evidence type="ECO:0000313" key="3">
    <source>
        <dbReference type="Proteomes" id="UP000694844"/>
    </source>
</evidence>
<feature type="compositionally biased region" description="Basic and acidic residues" evidence="1">
    <location>
        <begin position="39"/>
        <end position="48"/>
    </location>
</feature>
<dbReference type="PROSITE" id="PS51184">
    <property type="entry name" value="JMJC"/>
    <property type="match status" value="1"/>
</dbReference>
<dbReference type="GO" id="GO:0033749">
    <property type="term" value="F:histone H4R3 demethylase activity"/>
    <property type="evidence" value="ECO:0007669"/>
    <property type="project" value="TreeGrafter"/>
</dbReference>
<dbReference type="SUPFAM" id="SSF51197">
    <property type="entry name" value="Clavaminate synthase-like"/>
    <property type="match status" value="1"/>
</dbReference>
<dbReference type="RefSeq" id="XP_022313879.1">
    <property type="nucleotide sequence ID" value="XM_022458171.1"/>
</dbReference>
<dbReference type="GO" id="GO:0005634">
    <property type="term" value="C:nucleus"/>
    <property type="evidence" value="ECO:0007669"/>
    <property type="project" value="TreeGrafter"/>
</dbReference>
<dbReference type="InterPro" id="IPR050910">
    <property type="entry name" value="JMJD6_ArgDemeth/LysHydrox"/>
</dbReference>
<feature type="region of interest" description="Disordered" evidence="1">
    <location>
        <begin position="26"/>
        <end position="49"/>
    </location>
</feature>
<sequence length="509" mass="58715">MNQYEEDKVIMISEWPVIEQEAQLPERKPITLASQKKRPHEDEAEISKSKRSNLCRFPEPLVNVSVAKWWRKQPQAVKQQYTALLPQTKNSDTLLAGIMRLEITKEFMLSEVKRLADLAKKNNEDPDLHAALGSFHEKLRNFDAAKLHLEKAILLNNAEPEYKWLLGKIMKQVKVQEEQRSATSRLPFPQSKLSMPVYQNVDRVSAEDLTAERFYEEYSSKQRPVVITGLQVADPPWTWQEIRTHAGDCGVTLKHSVENSCEWARLENKEKTTVSDYIDKIEESDGKITSDGSKSNGYLFDWSLPLHCPKLVEKLRIPRYFAGDFLQRTGEGSLYRDSWPSLFVAQAGLCSELHVDAFGSNFWMAVFKGSKRWVFFPPSDMPYLYPQFPNSMDPIFEADLTSPNLEKQPLLHLTHPTECILTEGEVLFVPAGCPHRVENMTSSVAISANFVDLSNWENVLRELELNAFVDPRSQDLLKQFTSCTFDKKMKFYDKEITWSEFKRNHLMND</sequence>
<dbReference type="OrthoDB" id="47172at2759"/>
<dbReference type="Pfam" id="PF13621">
    <property type="entry name" value="Cupin_8"/>
    <property type="match status" value="1"/>
</dbReference>
<dbReference type="SUPFAM" id="SSF48452">
    <property type="entry name" value="TPR-like"/>
    <property type="match status" value="1"/>
</dbReference>
<dbReference type="Proteomes" id="UP000694844">
    <property type="component" value="Chromosome 2"/>
</dbReference>
<reference evidence="4" key="1">
    <citation type="submission" date="2025-08" db="UniProtKB">
        <authorList>
            <consortium name="RefSeq"/>
        </authorList>
    </citation>
    <scope>IDENTIFICATION</scope>
    <source>
        <tissue evidence="4">Whole sample</tissue>
    </source>
</reference>
<evidence type="ECO:0000313" key="4">
    <source>
        <dbReference type="RefSeq" id="XP_022313879.1"/>
    </source>
</evidence>
<dbReference type="InterPro" id="IPR041667">
    <property type="entry name" value="Cupin_8"/>
</dbReference>
<protein>
    <submittedName>
        <fullName evidence="4">F-box protein At1g78280-like</fullName>
    </submittedName>
</protein>